<sequence>MYLWSACHRTCCPGLRQPFPA</sequence>
<reference evidence="1" key="2">
    <citation type="journal article" date="2015" name="Data Brief">
        <title>Shoot transcriptome of the giant reed, Arundo donax.</title>
        <authorList>
            <person name="Barrero R.A."/>
            <person name="Guerrero F.D."/>
            <person name="Moolhuijzen P."/>
            <person name="Goolsby J.A."/>
            <person name="Tidwell J."/>
            <person name="Bellgard S.E."/>
            <person name="Bellgard M.I."/>
        </authorList>
    </citation>
    <scope>NUCLEOTIDE SEQUENCE</scope>
    <source>
        <tissue evidence="1">Shoot tissue taken approximately 20 cm above the soil surface</tissue>
    </source>
</reference>
<dbReference type="EMBL" id="GBRH01265684">
    <property type="protein sequence ID" value="JAD32211.1"/>
    <property type="molecule type" value="Transcribed_RNA"/>
</dbReference>
<dbReference type="AlphaFoldDB" id="A0A0A8Z079"/>
<reference evidence="1" key="1">
    <citation type="submission" date="2014-09" db="EMBL/GenBank/DDBJ databases">
        <authorList>
            <person name="Magalhaes I.L.F."/>
            <person name="Oliveira U."/>
            <person name="Santos F.R."/>
            <person name="Vidigal T.H.D.A."/>
            <person name="Brescovit A.D."/>
            <person name="Santos A.J."/>
        </authorList>
    </citation>
    <scope>NUCLEOTIDE SEQUENCE</scope>
    <source>
        <tissue evidence="1">Shoot tissue taken approximately 20 cm above the soil surface</tissue>
    </source>
</reference>
<organism evidence="1">
    <name type="scientific">Arundo donax</name>
    <name type="common">Giant reed</name>
    <name type="synonym">Donax arundinaceus</name>
    <dbReference type="NCBI Taxonomy" id="35708"/>
    <lineage>
        <taxon>Eukaryota</taxon>
        <taxon>Viridiplantae</taxon>
        <taxon>Streptophyta</taxon>
        <taxon>Embryophyta</taxon>
        <taxon>Tracheophyta</taxon>
        <taxon>Spermatophyta</taxon>
        <taxon>Magnoliopsida</taxon>
        <taxon>Liliopsida</taxon>
        <taxon>Poales</taxon>
        <taxon>Poaceae</taxon>
        <taxon>PACMAD clade</taxon>
        <taxon>Arundinoideae</taxon>
        <taxon>Arundineae</taxon>
        <taxon>Arundo</taxon>
    </lineage>
</organism>
<evidence type="ECO:0000313" key="1">
    <source>
        <dbReference type="EMBL" id="JAD32211.1"/>
    </source>
</evidence>
<proteinExistence type="predicted"/>
<protein>
    <submittedName>
        <fullName evidence="1">Uncharacterized protein</fullName>
    </submittedName>
</protein>
<accession>A0A0A8Z079</accession>
<name>A0A0A8Z079_ARUDO</name>